<dbReference type="InterPro" id="IPR035906">
    <property type="entry name" value="MetI-like_sf"/>
</dbReference>
<comment type="subcellular location">
    <subcellularLocation>
        <location evidence="1">Cell inner membrane</location>
        <topology evidence="1">Multi-pass membrane protein</topology>
    </subcellularLocation>
</comment>
<keyword evidence="4" id="KW-1003">Cell membrane</keyword>
<evidence type="ECO:0000256" key="6">
    <source>
        <dbReference type="ARBA" id="ARBA00022692"/>
    </source>
</evidence>
<organism evidence="13 14">
    <name type="scientific">Klebsiella michiganensis</name>
    <dbReference type="NCBI Taxonomy" id="1134687"/>
    <lineage>
        <taxon>Bacteria</taxon>
        <taxon>Pseudomonadati</taxon>
        <taxon>Pseudomonadota</taxon>
        <taxon>Gammaproteobacteria</taxon>
        <taxon>Enterobacterales</taxon>
        <taxon>Enterobacteriaceae</taxon>
        <taxon>Klebsiella/Raoultella group</taxon>
        <taxon>Klebsiella</taxon>
    </lineage>
</organism>
<evidence type="ECO:0000256" key="9">
    <source>
        <dbReference type="ARBA" id="ARBA00037216"/>
    </source>
</evidence>
<evidence type="ECO:0000256" key="2">
    <source>
        <dbReference type="ARBA" id="ARBA00007069"/>
    </source>
</evidence>
<dbReference type="Gene3D" id="1.10.3720.10">
    <property type="entry name" value="MetI-like"/>
    <property type="match status" value="1"/>
</dbReference>
<feature type="transmembrane region" description="Helical" evidence="11">
    <location>
        <begin position="12"/>
        <end position="30"/>
    </location>
</feature>
<keyword evidence="3" id="KW-0813">Transport</keyword>
<keyword evidence="5" id="KW-0997">Cell inner membrane</keyword>
<dbReference type="GO" id="GO:0005886">
    <property type="term" value="C:plasma membrane"/>
    <property type="evidence" value="ECO:0007669"/>
    <property type="project" value="UniProtKB-SubCell"/>
</dbReference>
<proteinExistence type="inferred from homology"/>
<dbReference type="PROSITE" id="PS50928">
    <property type="entry name" value="ABC_TM1"/>
    <property type="match status" value="1"/>
</dbReference>
<evidence type="ECO:0000259" key="12">
    <source>
        <dbReference type="PROSITE" id="PS50928"/>
    </source>
</evidence>
<dbReference type="Proteomes" id="UP000254863">
    <property type="component" value="Unassembled WGS sequence"/>
</dbReference>
<keyword evidence="8 11" id="KW-0472">Membrane</keyword>
<evidence type="ECO:0000256" key="8">
    <source>
        <dbReference type="ARBA" id="ARBA00023136"/>
    </source>
</evidence>
<dbReference type="AlphaFoldDB" id="A0A7H4N1C7"/>
<protein>
    <recommendedName>
        <fullName evidence="10">Spermidine/putrescine transport system permease protein PotC</fullName>
    </recommendedName>
</protein>
<evidence type="ECO:0000256" key="3">
    <source>
        <dbReference type="ARBA" id="ARBA00022448"/>
    </source>
</evidence>
<dbReference type="SUPFAM" id="SSF161098">
    <property type="entry name" value="MetI-like"/>
    <property type="match status" value="1"/>
</dbReference>
<name>A0A7H4N1C7_9ENTR</name>
<feature type="domain" description="ABC transmembrane type-1" evidence="12">
    <location>
        <begin position="60"/>
        <end position="169"/>
    </location>
</feature>
<comment type="caution">
    <text evidence="13">The sequence shown here is derived from an EMBL/GenBank/DDBJ whole genome shotgun (WGS) entry which is preliminary data.</text>
</comment>
<dbReference type="PANTHER" id="PTHR43848:SF5">
    <property type="entry name" value="SPERMIDINE_PUTRESCINE TRANSPORT SYSTEM PERMEASE PROTEIN POTC"/>
    <property type="match status" value="1"/>
</dbReference>
<evidence type="ECO:0000256" key="1">
    <source>
        <dbReference type="ARBA" id="ARBA00004429"/>
    </source>
</evidence>
<feature type="transmembrane region" description="Helical" evidence="11">
    <location>
        <begin position="128"/>
        <end position="151"/>
    </location>
</feature>
<evidence type="ECO:0000256" key="5">
    <source>
        <dbReference type="ARBA" id="ARBA00022519"/>
    </source>
</evidence>
<keyword evidence="7 11" id="KW-1133">Transmembrane helix</keyword>
<accession>A0A7H4N1C7</accession>
<feature type="transmembrane region" description="Helical" evidence="11">
    <location>
        <begin position="98"/>
        <end position="122"/>
    </location>
</feature>
<reference evidence="13 14" key="1">
    <citation type="submission" date="2018-06" db="EMBL/GenBank/DDBJ databases">
        <authorList>
            <consortium name="Pathogen Informatics"/>
            <person name="Doyle S."/>
        </authorList>
    </citation>
    <scope>NUCLEOTIDE SEQUENCE [LARGE SCALE GENOMIC DNA]</scope>
    <source>
        <strain evidence="13 14">NCTC11685</strain>
    </source>
</reference>
<evidence type="ECO:0000256" key="4">
    <source>
        <dbReference type="ARBA" id="ARBA00022475"/>
    </source>
</evidence>
<keyword evidence="6 11" id="KW-0812">Transmembrane</keyword>
<comment type="function">
    <text evidence="9">Required for the activity of the bacterial periplasmic transport system of putrescine and spermidine.</text>
</comment>
<dbReference type="InterPro" id="IPR000515">
    <property type="entry name" value="MetI-like"/>
</dbReference>
<evidence type="ECO:0000313" key="13">
    <source>
        <dbReference type="EMBL" id="STV74403.1"/>
    </source>
</evidence>
<gene>
    <name evidence="13" type="primary">potC_1</name>
    <name evidence="13" type="ORF">NCTC11685_01046</name>
</gene>
<evidence type="ECO:0000256" key="7">
    <source>
        <dbReference type="ARBA" id="ARBA00022989"/>
    </source>
</evidence>
<dbReference type="GO" id="GO:0055085">
    <property type="term" value="P:transmembrane transport"/>
    <property type="evidence" value="ECO:0007669"/>
    <property type="project" value="InterPro"/>
</dbReference>
<evidence type="ECO:0000313" key="14">
    <source>
        <dbReference type="Proteomes" id="UP000254863"/>
    </source>
</evidence>
<dbReference type="CDD" id="cd06261">
    <property type="entry name" value="TM_PBP2"/>
    <property type="match status" value="1"/>
</dbReference>
<feature type="transmembrane region" description="Helical" evidence="11">
    <location>
        <begin position="64"/>
        <end position="86"/>
    </location>
</feature>
<evidence type="ECO:0000256" key="11">
    <source>
        <dbReference type="SAM" id="Phobius"/>
    </source>
</evidence>
<dbReference type="EMBL" id="UGMS01000001">
    <property type="protein sequence ID" value="STV74403.1"/>
    <property type="molecule type" value="Genomic_DNA"/>
</dbReference>
<comment type="similarity">
    <text evidence="2">Belongs to the binding-protein-dependent transport system permease family. CysTW subfamily.</text>
</comment>
<dbReference type="PANTHER" id="PTHR43848">
    <property type="entry name" value="PUTRESCINE TRANSPORT SYSTEM PERMEASE PROTEIN POTI"/>
    <property type="match status" value="1"/>
</dbReference>
<sequence length="169" mass="18926">MIGRLLRGGFMTAIYAYLYIPIIILIVNSFNSSRFGINWQGFTTNWYSLLMNNDSLLQAAQHSLTMAVLSATFATLIGSLTAVALYRYRFRGKPFVSGMLFVVMMSPDIVMAISLLVLFMLIGIQLGFWSLLFSHITFCLPFVVVTVFARLKGLTCGCWKQRKISAPAN</sequence>
<evidence type="ECO:0000256" key="10">
    <source>
        <dbReference type="ARBA" id="ARBA00039580"/>
    </source>
</evidence>
<dbReference type="InterPro" id="IPR051789">
    <property type="entry name" value="Bact_Polyamine_Transport"/>
</dbReference>